<accession>A0A2T0LC11</accession>
<evidence type="ECO:0000256" key="5">
    <source>
        <dbReference type="ARBA" id="ARBA00022825"/>
    </source>
</evidence>
<evidence type="ECO:0000256" key="6">
    <source>
        <dbReference type="RuleBase" id="RU003567"/>
    </source>
</evidence>
<dbReference type="PRINTS" id="PR00127">
    <property type="entry name" value="CLPPROTEASEP"/>
</dbReference>
<dbReference type="RefSeq" id="WP_106346063.1">
    <property type="nucleotide sequence ID" value="NZ_PVNE01000024.1"/>
</dbReference>
<name>A0A2T0LC11_9BACL</name>
<dbReference type="PANTHER" id="PTHR10381:SF70">
    <property type="entry name" value="ATP-DEPENDENT CLP PROTEASE PROTEOLYTIC SUBUNIT"/>
    <property type="match status" value="1"/>
</dbReference>
<evidence type="ECO:0000256" key="1">
    <source>
        <dbReference type="ARBA" id="ARBA00007039"/>
    </source>
</evidence>
<protein>
    <recommendedName>
        <fullName evidence="6">ATP-dependent Clp protease proteolytic subunit</fullName>
    </recommendedName>
</protein>
<dbReference type="OrthoDB" id="9806592at2"/>
<evidence type="ECO:0000313" key="8">
    <source>
        <dbReference type="Proteomes" id="UP000237797"/>
    </source>
</evidence>
<dbReference type="Gene3D" id="3.90.226.10">
    <property type="entry name" value="2-enoyl-CoA Hydratase, Chain A, domain 1"/>
    <property type="match status" value="1"/>
</dbReference>
<keyword evidence="8" id="KW-1185">Reference proteome</keyword>
<keyword evidence="2" id="KW-0963">Cytoplasm</keyword>
<comment type="similarity">
    <text evidence="1 6">Belongs to the peptidase S14 family.</text>
</comment>
<dbReference type="InterPro" id="IPR029045">
    <property type="entry name" value="ClpP/crotonase-like_dom_sf"/>
</dbReference>
<dbReference type="PANTHER" id="PTHR10381">
    <property type="entry name" value="ATP-DEPENDENT CLP PROTEASE PROTEOLYTIC SUBUNIT"/>
    <property type="match status" value="1"/>
</dbReference>
<dbReference type="GO" id="GO:0004252">
    <property type="term" value="F:serine-type endopeptidase activity"/>
    <property type="evidence" value="ECO:0007669"/>
    <property type="project" value="InterPro"/>
</dbReference>
<keyword evidence="4" id="KW-0378">Hydrolase</keyword>
<evidence type="ECO:0000313" key="7">
    <source>
        <dbReference type="EMBL" id="PRX39515.1"/>
    </source>
</evidence>
<dbReference type="CDD" id="cd07016">
    <property type="entry name" value="S14_ClpP_1"/>
    <property type="match status" value="1"/>
</dbReference>
<keyword evidence="5" id="KW-0720">Serine protease</keyword>
<keyword evidence="3 7" id="KW-0645">Protease</keyword>
<dbReference type="NCBIfam" id="NF045542">
    <property type="entry name" value="Clp_rel_HeadMat"/>
    <property type="match status" value="1"/>
</dbReference>
<dbReference type="Pfam" id="PF00574">
    <property type="entry name" value="CLP_protease"/>
    <property type="match status" value="1"/>
</dbReference>
<dbReference type="GO" id="GO:0051117">
    <property type="term" value="F:ATPase binding"/>
    <property type="evidence" value="ECO:0007669"/>
    <property type="project" value="TreeGrafter"/>
</dbReference>
<dbReference type="InterPro" id="IPR001907">
    <property type="entry name" value="ClpP"/>
</dbReference>
<evidence type="ECO:0000256" key="4">
    <source>
        <dbReference type="ARBA" id="ARBA00022801"/>
    </source>
</evidence>
<dbReference type="GO" id="GO:0004176">
    <property type="term" value="F:ATP-dependent peptidase activity"/>
    <property type="evidence" value="ECO:0007669"/>
    <property type="project" value="InterPro"/>
</dbReference>
<reference evidence="7 8" key="1">
    <citation type="submission" date="2018-03" db="EMBL/GenBank/DDBJ databases">
        <title>Genomic Encyclopedia of Archaeal and Bacterial Type Strains, Phase II (KMG-II): from individual species to whole genera.</title>
        <authorList>
            <person name="Goeker M."/>
        </authorList>
    </citation>
    <scope>NUCLEOTIDE SEQUENCE [LARGE SCALE GENOMIC DNA]</scope>
    <source>
        <strain evidence="7 8">DSM 44946</strain>
    </source>
</reference>
<dbReference type="AlphaFoldDB" id="A0A2T0LC11"/>
<proteinExistence type="inferred from homology"/>
<organism evidence="7 8">
    <name type="scientific">Planifilum fimeticola</name>
    <dbReference type="NCBI Taxonomy" id="201975"/>
    <lineage>
        <taxon>Bacteria</taxon>
        <taxon>Bacillati</taxon>
        <taxon>Bacillota</taxon>
        <taxon>Bacilli</taxon>
        <taxon>Bacillales</taxon>
        <taxon>Thermoactinomycetaceae</taxon>
        <taxon>Planifilum</taxon>
    </lineage>
</organism>
<evidence type="ECO:0000256" key="2">
    <source>
        <dbReference type="ARBA" id="ARBA00022490"/>
    </source>
</evidence>
<evidence type="ECO:0000256" key="3">
    <source>
        <dbReference type="ARBA" id="ARBA00022670"/>
    </source>
</evidence>
<dbReference type="InterPro" id="IPR023562">
    <property type="entry name" value="ClpP/TepA"/>
</dbReference>
<dbReference type="Proteomes" id="UP000237797">
    <property type="component" value="Unassembled WGS sequence"/>
</dbReference>
<dbReference type="SUPFAM" id="SSF52096">
    <property type="entry name" value="ClpP/crotonase"/>
    <property type="match status" value="1"/>
</dbReference>
<dbReference type="GO" id="GO:0009368">
    <property type="term" value="C:endopeptidase Clp complex"/>
    <property type="evidence" value="ECO:0007669"/>
    <property type="project" value="TreeGrafter"/>
</dbReference>
<gene>
    <name evidence="7" type="ORF">CLV97_12453</name>
</gene>
<dbReference type="GO" id="GO:0006515">
    <property type="term" value="P:protein quality control for misfolded or incompletely synthesized proteins"/>
    <property type="evidence" value="ECO:0007669"/>
    <property type="project" value="TreeGrafter"/>
</dbReference>
<sequence>MKKFWEVQNVADNTGELYIYGEITPHKWDDTDTTAQSFKEDLEALGDIKMLNVYINSPGGSVFQGQAIYSILKRQKAQVNIHIDGLAASIASVVAMAGDTIFMPKNAMMMVHNPWMLAIGNAQDLRKMADDLDKIRESIIEAYLSKAGSRLSLEKISELMDNETWLTAQECADYGLCDEVVEAKGIAASIADTELFHRYKNTPKELLEALQSAKKSGLSQEERQKLIVESKKNIEQIDKLIGGL</sequence>
<comment type="caution">
    <text evidence="7">The sequence shown here is derived from an EMBL/GenBank/DDBJ whole genome shotgun (WGS) entry which is preliminary data.</text>
</comment>
<dbReference type="EMBL" id="PVNE01000024">
    <property type="protein sequence ID" value="PRX39515.1"/>
    <property type="molecule type" value="Genomic_DNA"/>
</dbReference>